<dbReference type="KEGG" id="crq:GCK72_017145"/>
<feature type="region of interest" description="Disordered" evidence="1">
    <location>
        <begin position="1"/>
        <end position="28"/>
    </location>
</feature>
<keyword evidence="2" id="KW-0472">Membrane</keyword>
<comment type="caution">
    <text evidence="3">The sequence shown here is derived from an EMBL/GenBank/DDBJ whole genome shotgun (WGS) entry which is preliminary data.</text>
</comment>
<evidence type="ECO:0000313" key="3">
    <source>
        <dbReference type="EMBL" id="KAF1750594.1"/>
    </source>
</evidence>
<feature type="transmembrane region" description="Helical" evidence="2">
    <location>
        <begin position="110"/>
        <end position="130"/>
    </location>
</feature>
<sequence length="220" mass="25820">MHDHQRLSSDVSETEKPQNHKELTPREVEIKKLEESSDGYIKEWKELKKEVGKMTVDFWAFQSGKLREDSKPTEEESLQLENLRNTLNTQWKEKRDLIGENKVYVCYAKLGLLFVLTFLCTFTMVLKQILAVNCTWYPLVIIMEILVSLVVLYRLLKLRRQIIAANQSDVEEGTVKHISFGNMELSYTEKLEKCVDFYSKEVMPLKEKARALFNHVSLWV</sequence>
<dbReference type="CTD" id="78776495"/>
<evidence type="ECO:0000313" key="4">
    <source>
        <dbReference type="Proteomes" id="UP000483820"/>
    </source>
</evidence>
<keyword evidence="2" id="KW-1133">Transmembrane helix</keyword>
<name>A0A6A5G7Q0_CAERE</name>
<evidence type="ECO:0000256" key="2">
    <source>
        <dbReference type="SAM" id="Phobius"/>
    </source>
</evidence>
<organism evidence="3 4">
    <name type="scientific">Caenorhabditis remanei</name>
    <name type="common">Caenorhabditis vulgaris</name>
    <dbReference type="NCBI Taxonomy" id="31234"/>
    <lineage>
        <taxon>Eukaryota</taxon>
        <taxon>Metazoa</taxon>
        <taxon>Ecdysozoa</taxon>
        <taxon>Nematoda</taxon>
        <taxon>Chromadorea</taxon>
        <taxon>Rhabditida</taxon>
        <taxon>Rhabditina</taxon>
        <taxon>Rhabditomorpha</taxon>
        <taxon>Rhabditoidea</taxon>
        <taxon>Rhabditidae</taxon>
        <taxon>Peloderinae</taxon>
        <taxon>Caenorhabditis</taxon>
    </lineage>
</organism>
<keyword evidence="2" id="KW-0812">Transmembrane</keyword>
<accession>A0A6A5G7Q0</accession>
<dbReference type="GeneID" id="78776495"/>
<dbReference type="AlphaFoldDB" id="A0A6A5G7Q0"/>
<feature type="transmembrane region" description="Helical" evidence="2">
    <location>
        <begin position="136"/>
        <end position="156"/>
    </location>
</feature>
<reference evidence="3 4" key="1">
    <citation type="submission" date="2019-12" db="EMBL/GenBank/DDBJ databases">
        <title>Chromosome-level assembly of the Caenorhabditis remanei genome.</title>
        <authorList>
            <person name="Teterina A.A."/>
            <person name="Willis J.H."/>
            <person name="Phillips P.C."/>
        </authorList>
    </citation>
    <scope>NUCLEOTIDE SEQUENCE [LARGE SCALE GENOMIC DNA]</scope>
    <source>
        <strain evidence="3 4">PX506</strain>
        <tissue evidence="3">Whole organism</tissue>
    </source>
</reference>
<gene>
    <name evidence="3" type="ORF">GCK72_017145</name>
</gene>
<protein>
    <submittedName>
        <fullName evidence="3">Uncharacterized protein</fullName>
    </submittedName>
</protein>
<dbReference type="EMBL" id="WUAV01000005">
    <property type="protein sequence ID" value="KAF1750594.1"/>
    <property type="molecule type" value="Genomic_DNA"/>
</dbReference>
<dbReference type="RefSeq" id="XP_053580824.1">
    <property type="nucleotide sequence ID" value="XM_053731911.1"/>
</dbReference>
<proteinExistence type="predicted"/>
<dbReference type="Proteomes" id="UP000483820">
    <property type="component" value="Chromosome V"/>
</dbReference>
<evidence type="ECO:0000256" key="1">
    <source>
        <dbReference type="SAM" id="MobiDB-lite"/>
    </source>
</evidence>